<evidence type="ECO:0000313" key="3">
    <source>
        <dbReference type="EMBL" id="QIE90792.1"/>
    </source>
</evidence>
<evidence type="ECO:0000313" key="2">
    <source>
        <dbReference type="EMBL" id="MBG6287940.1"/>
    </source>
</evidence>
<reference evidence="2 5" key="2">
    <citation type="submission" date="2020-11" db="EMBL/GenBank/DDBJ databases">
        <title>Enhanced detection system for hospital associated transmission using whole genome sequencing surveillance.</title>
        <authorList>
            <person name="Harrison L.H."/>
            <person name="Van Tyne D."/>
            <person name="Marsh J.W."/>
            <person name="Griffith M.P."/>
            <person name="Snyder D.J."/>
            <person name="Cooper V.S."/>
            <person name="Mustapha M."/>
        </authorList>
    </citation>
    <scope>NUCLEOTIDE SEQUENCE [LARGE SCALE GENOMIC DNA]</scope>
    <source>
        <strain evidence="2 5">PSA00705</strain>
    </source>
</reference>
<dbReference type="Proteomes" id="UP000608450">
    <property type="component" value="Unassembled WGS sequence"/>
</dbReference>
<name>A0A6G6J694_PSENT</name>
<proteinExistence type="predicted"/>
<dbReference type="PANTHER" id="PTHR35564">
    <property type="match status" value="1"/>
</dbReference>
<sequence>MPCPPRRYQQLHRTSLVQPAARRHRHLATTYRQEADGMSQPASNTLHERSARLWRELEAAPQKHDLFQLLRRVDALSDEAPLGSAARPREEPLRIGQEPSLAFAPGEIVDAHADGERPRLSILSFGLFGPNGPLPLHLTEYARERKYHHKDATFTAFADLFHHRLTLLFYRSWAQAQAVVGLDRGENSFAHYLACLLQLGGKPLHKRDSLAGHAKLAVAGHLLRQTRNAEGLVQILRGYFGIPVALRENVEVWSRLDEHSQMRIGRHASQLGAGQLLGRGARDAQTRFRIILGPLPWARYRDFLPGAIASRQLRDWVRQYVGFEYDWDLQVLLQRDAIPSVRLAGQSQIGYGSWLGQRPSSEDAADLLYDPERYWRAQDTTAHYPESPQ</sequence>
<evidence type="ECO:0000313" key="5">
    <source>
        <dbReference type="Proteomes" id="UP000608450"/>
    </source>
</evidence>
<dbReference type="KEGG" id="pnt:G5B91_04645"/>
<keyword evidence="5" id="KW-1185">Reference proteome</keyword>
<dbReference type="Pfam" id="PF06996">
    <property type="entry name" value="T6SS_TssG"/>
    <property type="match status" value="1"/>
</dbReference>
<protein>
    <submittedName>
        <fullName evidence="3">Type VI secretion system baseplate subunit TssG</fullName>
    </submittedName>
</protein>
<dbReference type="EMBL" id="CP049140">
    <property type="protein sequence ID" value="QIE90792.1"/>
    <property type="molecule type" value="Genomic_DNA"/>
</dbReference>
<dbReference type="NCBIfam" id="TIGR03347">
    <property type="entry name" value="VI_chp_1"/>
    <property type="match status" value="1"/>
</dbReference>
<organism evidence="3 4">
    <name type="scientific">Pseudomonas nitroreducens</name>
    <dbReference type="NCBI Taxonomy" id="46680"/>
    <lineage>
        <taxon>Bacteria</taxon>
        <taxon>Pseudomonadati</taxon>
        <taxon>Pseudomonadota</taxon>
        <taxon>Gammaproteobacteria</taxon>
        <taxon>Pseudomonadales</taxon>
        <taxon>Pseudomonadaceae</taxon>
        <taxon>Pseudomonas</taxon>
    </lineage>
</organism>
<dbReference type="Proteomes" id="UP000501063">
    <property type="component" value="Chromosome"/>
</dbReference>
<reference evidence="3 4" key="1">
    <citation type="submission" date="2020-02" db="EMBL/GenBank/DDBJ databases">
        <title>Integrative conjugative elements (ICEs) and plasmids drive adaptation of Pseudomonas nitroreducens strain HBP1 to wastewater environment.</title>
        <authorList>
            <person name="Sentchilo V."/>
            <person name="Carraro N."/>
            <person name="Bertelli C."/>
            <person name="van der Meer J.R."/>
        </authorList>
    </citation>
    <scope>NUCLEOTIDE SEQUENCE [LARGE SCALE GENOMIC DNA]</scope>
    <source>
        <strain evidence="3 4">HBP1</strain>
    </source>
</reference>
<evidence type="ECO:0000256" key="1">
    <source>
        <dbReference type="SAM" id="MobiDB-lite"/>
    </source>
</evidence>
<dbReference type="AlphaFoldDB" id="A0A6G6J694"/>
<dbReference type="EMBL" id="JADTFC010000021">
    <property type="protein sequence ID" value="MBG6287940.1"/>
    <property type="molecule type" value="Genomic_DNA"/>
</dbReference>
<gene>
    <name evidence="3" type="primary">tssG</name>
    <name evidence="3" type="ORF">G5B91_04645</name>
    <name evidence="2" type="ORF">I5I61_10840</name>
</gene>
<feature type="region of interest" description="Disordered" evidence="1">
    <location>
        <begin position="1"/>
        <end position="22"/>
    </location>
</feature>
<dbReference type="InterPro" id="IPR010732">
    <property type="entry name" value="T6SS_TssG-like"/>
</dbReference>
<accession>A0A6G6J694</accession>
<dbReference type="PANTHER" id="PTHR35564:SF4">
    <property type="entry name" value="CYTOPLASMIC PROTEIN"/>
    <property type="match status" value="1"/>
</dbReference>
<evidence type="ECO:0000313" key="4">
    <source>
        <dbReference type="Proteomes" id="UP000501063"/>
    </source>
</evidence>